<reference evidence="2 3" key="1">
    <citation type="submission" date="2022-09" db="EMBL/GenBank/DDBJ databases">
        <authorList>
            <person name="Palmer J.M."/>
        </authorList>
    </citation>
    <scope>NUCLEOTIDE SEQUENCE [LARGE SCALE GENOMIC DNA]</scope>
    <source>
        <strain evidence="2 3">DSM 7382</strain>
    </source>
</reference>
<keyword evidence="1" id="KW-1133">Transmembrane helix</keyword>
<feature type="transmembrane region" description="Helical" evidence="1">
    <location>
        <begin position="160"/>
        <end position="185"/>
    </location>
</feature>
<protein>
    <submittedName>
        <fullName evidence="2">Uncharacterized protein</fullName>
    </submittedName>
</protein>
<feature type="transmembrane region" description="Helical" evidence="1">
    <location>
        <begin position="127"/>
        <end position="148"/>
    </location>
</feature>
<feature type="transmembrane region" description="Helical" evidence="1">
    <location>
        <begin position="17"/>
        <end position="34"/>
    </location>
</feature>
<name>A0AAW0FU63_9APHY</name>
<dbReference type="EMBL" id="JASBNA010000036">
    <property type="protein sequence ID" value="KAK7682385.1"/>
    <property type="molecule type" value="Genomic_DNA"/>
</dbReference>
<feature type="transmembrane region" description="Helical" evidence="1">
    <location>
        <begin position="96"/>
        <end position="115"/>
    </location>
</feature>
<comment type="caution">
    <text evidence="2">The sequence shown here is derived from an EMBL/GenBank/DDBJ whole genome shotgun (WGS) entry which is preliminary data.</text>
</comment>
<sequence>MPFSIASAELSGTLLEVLAYGVYATLAPQAYVILRNKGRDGLHLKYLHLTFFVMLSANTLHVLFGVIRVIHAYTTHAEMAGFADFYLNRLDSPLNIGKAALLTITLALANTLIFLRTYIIWGRRRQVIIAPALFLLVDLGHSILFIASLSSAGHRWSQSIMTWVLITFAASSWVLNLTCTGMIAYRIKKVQRQLGHFQNYSNSGKSLKYLLLILIESAAVYSVISLAILVTTSLGHASLYILLDITPPLVGIIFFRVIISGNEGLMLPGHYSSSTNNLNHAVKKSFESRIVVQIEQIVHVEEPEKTVDSVCSGSSTESVEA</sequence>
<evidence type="ECO:0000256" key="1">
    <source>
        <dbReference type="SAM" id="Phobius"/>
    </source>
</evidence>
<proteinExistence type="predicted"/>
<feature type="transmembrane region" description="Helical" evidence="1">
    <location>
        <begin position="237"/>
        <end position="259"/>
    </location>
</feature>
<keyword evidence="1" id="KW-0472">Membrane</keyword>
<evidence type="ECO:0000313" key="2">
    <source>
        <dbReference type="EMBL" id="KAK7682385.1"/>
    </source>
</evidence>
<feature type="transmembrane region" description="Helical" evidence="1">
    <location>
        <begin position="206"/>
        <end position="231"/>
    </location>
</feature>
<feature type="transmembrane region" description="Helical" evidence="1">
    <location>
        <begin position="46"/>
        <end position="70"/>
    </location>
</feature>
<organism evidence="2 3">
    <name type="scientific">Cerrena zonata</name>
    <dbReference type="NCBI Taxonomy" id="2478898"/>
    <lineage>
        <taxon>Eukaryota</taxon>
        <taxon>Fungi</taxon>
        <taxon>Dikarya</taxon>
        <taxon>Basidiomycota</taxon>
        <taxon>Agaricomycotina</taxon>
        <taxon>Agaricomycetes</taxon>
        <taxon>Polyporales</taxon>
        <taxon>Cerrenaceae</taxon>
        <taxon>Cerrena</taxon>
    </lineage>
</organism>
<evidence type="ECO:0000313" key="3">
    <source>
        <dbReference type="Proteomes" id="UP001385951"/>
    </source>
</evidence>
<dbReference type="AlphaFoldDB" id="A0AAW0FU63"/>
<accession>A0AAW0FU63</accession>
<keyword evidence="1" id="KW-0812">Transmembrane</keyword>
<gene>
    <name evidence="2" type="ORF">QCA50_014590</name>
</gene>
<keyword evidence="3" id="KW-1185">Reference proteome</keyword>
<dbReference type="Proteomes" id="UP001385951">
    <property type="component" value="Unassembled WGS sequence"/>
</dbReference>